<accession>A0A8N4EWL9</accession>
<proteinExistence type="predicted"/>
<gene>
    <name evidence="2" type="primary">LOC105048660</name>
</gene>
<sequence length="123" mass="13375">MLGLGFGTARIEAAVWDEAVPGPTDAASPSWKDEDREGHYISVLGRTSLRDGKALCETCKFGPFSHDGEDWGPLPEHMMRQARLLGLICNAAVENYLGSDELSFSLPSLEDLFSQHGSTQGLH</sequence>
<keyword evidence="1" id="KW-1185">Reference proteome</keyword>
<name>A0A8N4EWL9_ELAGV</name>
<dbReference type="AlphaFoldDB" id="A0A8N4EWL9"/>
<dbReference type="Proteomes" id="UP000504607">
    <property type="component" value="Chromosome 1"/>
</dbReference>
<reference evidence="2" key="1">
    <citation type="submission" date="2025-08" db="UniProtKB">
        <authorList>
            <consortium name="RefSeq"/>
        </authorList>
    </citation>
    <scope>IDENTIFICATION</scope>
</reference>
<dbReference type="GeneID" id="105048660"/>
<evidence type="ECO:0000313" key="2">
    <source>
        <dbReference type="RefSeq" id="XP_029118869.1"/>
    </source>
</evidence>
<dbReference type="RefSeq" id="XP_029118869.1">
    <property type="nucleotide sequence ID" value="XM_029263036.1"/>
</dbReference>
<evidence type="ECO:0000313" key="1">
    <source>
        <dbReference type="Proteomes" id="UP000504607"/>
    </source>
</evidence>
<organism evidence="1 2">
    <name type="scientific">Elaeis guineensis var. tenera</name>
    <name type="common">Oil palm</name>
    <dbReference type="NCBI Taxonomy" id="51953"/>
    <lineage>
        <taxon>Eukaryota</taxon>
        <taxon>Viridiplantae</taxon>
        <taxon>Streptophyta</taxon>
        <taxon>Embryophyta</taxon>
        <taxon>Tracheophyta</taxon>
        <taxon>Spermatophyta</taxon>
        <taxon>Magnoliopsida</taxon>
        <taxon>Liliopsida</taxon>
        <taxon>Arecaceae</taxon>
        <taxon>Arecoideae</taxon>
        <taxon>Cocoseae</taxon>
        <taxon>Elaeidinae</taxon>
        <taxon>Elaeis</taxon>
    </lineage>
</organism>
<protein>
    <submittedName>
        <fullName evidence="2">Uncharacterized protein LOC105048660 isoform X1</fullName>
    </submittedName>
</protein>